<dbReference type="InterPro" id="IPR039421">
    <property type="entry name" value="Type_1_exporter"/>
</dbReference>
<dbReference type="SUPFAM" id="SSF52540">
    <property type="entry name" value="P-loop containing nucleoside triphosphate hydrolases"/>
    <property type="match status" value="1"/>
</dbReference>
<dbReference type="PANTHER" id="PTHR24221">
    <property type="entry name" value="ATP-BINDING CASSETTE SUB-FAMILY B"/>
    <property type="match status" value="1"/>
</dbReference>
<dbReference type="Proteomes" id="UP000252582">
    <property type="component" value="Unassembled WGS sequence"/>
</dbReference>
<evidence type="ECO:0000259" key="9">
    <source>
        <dbReference type="PROSITE" id="PS50893"/>
    </source>
</evidence>
<feature type="domain" description="ABC transmembrane type-1" evidence="10">
    <location>
        <begin position="28"/>
        <end position="319"/>
    </location>
</feature>
<evidence type="ECO:0000256" key="5">
    <source>
        <dbReference type="ARBA" id="ARBA00022840"/>
    </source>
</evidence>
<keyword evidence="3 8" id="KW-0812">Transmembrane</keyword>
<dbReference type="GO" id="GO:0140359">
    <property type="term" value="F:ABC-type transporter activity"/>
    <property type="evidence" value="ECO:0007669"/>
    <property type="project" value="InterPro"/>
</dbReference>
<keyword evidence="7 8" id="KW-0472">Membrane</keyword>
<dbReference type="InterPro" id="IPR003593">
    <property type="entry name" value="AAA+_ATPase"/>
</dbReference>
<evidence type="ECO:0000256" key="4">
    <source>
        <dbReference type="ARBA" id="ARBA00022741"/>
    </source>
</evidence>
<dbReference type="CDD" id="cd03228">
    <property type="entry name" value="ABCC_MRP_Like"/>
    <property type="match status" value="1"/>
</dbReference>
<dbReference type="InterPro" id="IPR003439">
    <property type="entry name" value="ABC_transporter-like_ATP-bd"/>
</dbReference>
<dbReference type="CDD" id="cd18584">
    <property type="entry name" value="ABC_6TM_AarD_CydD"/>
    <property type="match status" value="1"/>
</dbReference>
<proteinExistence type="inferred from homology"/>
<evidence type="ECO:0000256" key="8">
    <source>
        <dbReference type="SAM" id="Phobius"/>
    </source>
</evidence>
<dbReference type="InterPro" id="IPR011527">
    <property type="entry name" value="ABC1_TM_dom"/>
</dbReference>
<feature type="transmembrane region" description="Helical" evidence="8">
    <location>
        <begin position="146"/>
        <end position="164"/>
    </location>
</feature>
<dbReference type="SUPFAM" id="SSF90123">
    <property type="entry name" value="ABC transporter transmembrane region"/>
    <property type="match status" value="1"/>
</dbReference>
<dbReference type="Pfam" id="PF00005">
    <property type="entry name" value="ABC_tran"/>
    <property type="match status" value="1"/>
</dbReference>
<dbReference type="PROSITE" id="PS00211">
    <property type="entry name" value="ABC_TRANSPORTER_1"/>
    <property type="match status" value="1"/>
</dbReference>
<comment type="similarity">
    <text evidence="2">Belongs to the ABC transporter superfamily.</text>
</comment>
<dbReference type="GO" id="GO:0005886">
    <property type="term" value="C:plasma membrane"/>
    <property type="evidence" value="ECO:0007669"/>
    <property type="project" value="UniProtKB-SubCell"/>
</dbReference>
<accession>A0A6I7HL45</accession>
<dbReference type="SMART" id="SM00382">
    <property type="entry name" value="AAA"/>
    <property type="match status" value="1"/>
</dbReference>
<evidence type="ECO:0000256" key="3">
    <source>
        <dbReference type="ARBA" id="ARBA00022692"/>
    </source>
</evidence>
<protein>
    <submittedName>
        <fullName evidence="11">ATP-binding cassette subfamily C protein CydD</fullName>
    </submittedName>
</protein>
<feature type="transmembrane region" description="Helical" evidence="8">
    <location>
        <begin position="170"/>
        <end position="190"/>
    </location>
</feature>
<evidence type="ECO:0000256" key="2">
    <source>
        <dbReference type="ARBA" id="ARBA00005417"/>
    </source>
</evidence>
<feature type="transmembrane region" description="Helical" evidence="8">
    <location>
        <begin position="248"/>
        <end position="275"/>
    </location>
</feature>
<evidence type="ECO:0000256" key="6">
    <source>
        <dbReference type="ARBA" id="ARBA00022989"/>
    </source>
</evidence>
<keyword evidence="4" id="KW-0547">Nucleotide-binding</keyword>
<feature type="domain" description="ABC transporter" evidence="9">
    <location>
        <begin position="343"/>
        <end position="565"/>
    </location>
</feature>
<dbReference type="RefSeq" id="WP_210206001.1">
    <property type="nucleotide sequence ID" value="NZ_QPIX01000008.1"/>
</dbReference>
<dbReference type="GO" id="GO:0005524">
    <property type="term" value="F:ATP binding"/>
    <property type="evidence" value="ECO:0007669"/>
    <property type="project" value="UniProtKB-KW"/>
</dbReference>
<dbReference type="GO" id="GO:0042883">
    <property type="term" value="P:cysteine transport"/>
    <property type="evidence" value="ECO:0007669"/>
    <property type="project" value="InterPro"/>
</dbReference>
<dbReference type="InterPro" id="IPR027417">
    <property type="entry name" value="P-loop_NTPase"/>
</dbReference>
<dbReference type="PANTHER" id="PTHR24221:SF654">
    <property type="entry name" value="ATP-BINDING CASSETTE SUB-FAMILY B MEMBER 6"/>
    <property type="match status" value="1"/>
</dbReference>
<organism evidence="11 12">
    <name type="scientific">Ciceribacter lividus</name>
    <dbReference type="NCBI Taxonomy" id="1197950"/>
    <lineage>
        <taxon>Bacteria</taxon>
        <taxon>Pseudomonadati</taxon>
        <taxon>Pseudomonadota</taxon>
        <taxon>Alphaproteobacteria</taxon>
        <taxon>Hyphomicrobiales</taxon>
        <taxon>Rhizobiaceae</taxon>
        <taxon>Ciceribacter</taxon>
    </lineage>
</organism>
<gene>
    <name evidence="11" type="ORF">DFR48_108114</name>
</gene>
<dbReference type="PROSITE" id="PS50929">
    <property type="entry name" value="ABC_TM1F"/>
    <property type="match status" value="1"/>
</dbReference>
<dbReference type="Gene3D" id="3.40.50.300">
    <property type="entry name" value="P-loop containing nucleotide triphosphate hydrolases"/>
    <property type="match status" value="1"/>
</dbReference>
<dbReference type="NCBIfam" id="TIGR02857">
    <property type="entry name" value="CydD"/>
    <property type="match status" value="1"/>
</dbReference>
<evidence type="ECO:0000259" key="10">
    <source>
        <dbReference type="PROSITE" id="PS50929"/>
    </source>
</evidence>
<dbReference type="AlphaFoldDB" id="A0A6I7HL45"/>
<evidence type="ECO:0000256" key="1">
    <source>
        <dbReference type="ARBA" id="ARBA00004651"/>
    </source>
</evidence>
<dbReference type="InterPro" id="IPR017871">
    <property type="entry name" value="ABC_transporter-like_CS"/>
</dbReference>
<name>A0A6I7HL45_9HYPH</name>
<comment type="caution">
    <text evidence="11">The sequence shown here is derived from an EMBL/GenBank/DDBJ whole genome shotgun (WGS) entry which is preliminary data.</text>
</comment>
<evidence type="ECO:0000313" key="12">
    <source>
        <dbReference type="Proteomes" id="UP000252582"/>
    </source>
</evidence>
<dbReference type="GO" id="GO:0016887">
    <property type="term" value="F:ATP hydrolysis activity"/>
    <property type="evidence" value="ECO:0007669"/>
    <property type="project" value="InterPro"/>
</dbReference>
<evidence type="ECO:0000313" key="11">
    <source>
        <dbReference type="EMBL" id="RCW22592.1"/>
    </source>
</evidence>
<dbReference type="Pfam" id="PF00664">
    <property type="entry name" value="ABC_membrane"/>
    <property type="match status" value="1"/>
</dbReference>
<keyword evidence="6 8" id="KW-1133">Transmembrane helix</keyword>
<dbReference type="InterPro" id="IPR036640">
    <property type="entry name" value="ABC1_TM_sf"/>
</dbReference>
<dbReference type="PROSITE" id="PS50893">
    <property type="entry name" value="ABC_TRANSPORTER_2"/>
    <property type="match status" value="1"/>
</dbReference>
<reference evidence="11 12" key="1">
    <citation type="submission" date="2018-07" db="EMBL/GenBank/DDBJ databases">
        <title>Genomic Encyclopedia of Type Strains, Phase IV (KMG-IV): sequencing the most valuable type-strain genomes for metagenomic binning, comparative biology and taxonomic classification.</title>
        <authorList>
            <person name="Goeker M."/>
        </authorList>
    </citation>
    <scope>NUCLEOTIDE SEQUENCE [LARGE SCALE GENOMIC DNA]</scope>
    <source>
        <strain evidence="11 12">DSM 25528</strain>
    </source>
</reference>
<dbReference type="Gene3D" id="1.20.1560.10">
    <property type="entry name" value="ABC transporter type 1, transmembrane domain"/>
    <property type="match status" value="1"/>
</dbReference>
<sequence>MSKTTKIESDPARRRLMQMAHRDRSAMAIASGLSVLSALLWLPQAWLVSRLLAALVEGRAPVPGAPVAAGAFITLGVLRHLLDVLAGRRAFGVGQRLIERERFDLVERESLASPLIGNGQTSAALATLLAGKLDALLPWASRYRLAAVRVAIIPVVILVVVASMSWLADIVLLVAGPLIPVFMALIGIAARQASEKQMAATGTLNSTLLEWLNAAADIRLLNAEQQTVDRFRQSAETLRSKTMEVLRIAFLSSTVLELFSAIGIALVAVYVGFALLGTFSFGAYETPLTVAEGIFILLLAPDFFQPLRDLAAAWHDKAAALAVAGELAERDREPAPRILGRGARADSLLAGALTIATRGLRYEAGGREITFPDIEIMPGEKVAISGPSGAGKTTLIGLLCGLARPSSGRVEIGGKPLGDDLADAWRGMISFVGQHPHILNASLRANIALSGERLDRARLDGALAAAAADGVVAALPRGVDTRLGENGGGVSGGEARRLTIARAIYADAKVVFADEPTADLDVGTAERVVEALEAIGRKGVTLVVATHDPRLIARFDRVIVLEAGR</sequence>
<dbReference type="InterPro" id="IPR014216">
    <property type="entry name" value="ABC_transptr_CydD"/>
</dbReference>
<keyword evidence="12" id="KW-1185">Reference proteome</keyword>
<evidence type="ECO:0000256" key="7">
    <source>
        <dbReference type="ARBA" id="ARBA00023136"/>
    </source>
</evidence>
<comment type="subcellular location">
    <subcellularLocation>
        <location evidence="1">Cell membrane</location>
        <topology evidence="1">Multi-pass membrane protein</topology>
    </subcellularLocation>
</comment>
<dbReference type="EMBL" id="QPIX01000008">
    <property type="protein sequence ID" value="RCW22592.1"/>
    <property type="molecule type" value="Genomic_DNA"/>
</dbReference>
<keyword evidence="5 11" id="KW-0067">ATP-binding</keyword>
<feature type="transmembrane region" description="Helical" evidence="8">
    <location>
        <begin position="63"/>
        <end position="82"/>
    </location>
</feature>